<evidence type="ECO:0000313" key="3">
    <source>
        <dbReference type="EMBL" id="RTR18846.1"/>
    </source>
</evidence>
<dbReference type="Proteomes" id="UP000277007">
    <property type="component" value="Unassembled WGS sequence"/>
</dbReference>
<comment type="similarity">
    <text evidence="1">Belongs to the short-chain dehydrogenases/reductases (SDR) family.</text>
</comment>
<dbReference type="NCBIfam" id="NF009386">
    <property type="entry name" value="PRK12745.1"/>
    <property type="match status" value="1"/>
</dbReference>
<sequence length="272" mass="27658">MSHTAVSPTTSAAASIGTRPVALVTGGRQGIGRAIVEALADAGFDVAFTARTVDAQSDAIVDTIAARGGRGLAIASDLAALDEHAGVVGQVAEVLGRIDCLVNNAGIGSPVRGDLLALTPENFDRVIDVNLRGTLFFTQAVARWMLDHPPSDGAARSLITVSSVSAAMASPERGDYCVSKAGLAMMNQLFALRLAQSGIGVFEVRPGIIRTEMTSGVAGKYDALIAGGLVPQGRWGEGRDIGSVVTALAGGGFAFASGSVIQADGGLSIQRL</sequence>
<dbReference type="OrthoDB" id="9803333at2"/>
<dbReference type="AlphaFoldDB" id="A0A431VFE4"/>
<evidence type="ECO:0000313" key="4">
    <source>
        <dbReference type="Proteomes" id="UP000277007"/>
    </source>
</evidence>
<dbReference type="SUPFAM" id="SSF51735">
    <property type="entry name" value="NAD(P)-binding Rossmann-fold domains"/>
    <property type="match status" value="1"/>
</dbReference>
<accession>A0A431VFE4</accession>
<reference evidence="3 4" key="1">
    <citation type="submission" date="2018-12" db="EMBL/GenBank/DDBJ databases">
        <authorList>
            <person name="Yang Y."/>
        </authorList>
    </citation>
    <scope>NUCLEOTIDE SEQUENCE [LARGE SCALE GENOMIC DNA]</scope>
    <source>
        <strain evidence="3 4">L-25-5w-1</strain>
    </source>
</reference>
<evidence type="ECO:0000256" key="2">
    <source>
        <dbReference type="ARBA" id="ARBA00023002"/>
    </source>
</evidence>
<dbReference type="InterPro" id="IPR002347">
    <property type="entry name" value="SDR_fam"/>
</dbReference>
<dbReference type="PRINTS" id="PR00080">
    <property type="entry name" value="SDRFAMILY"/>
</dbReference>
<dbReference type="EMBL" id="RXMA01000013">
    <property type="protein sequence ID" value="RTR18846.1"/>
    <property type="molecule type" value="Genomic_DNA"/>
</dbReference>
<organism evidence="3 4">
    <name type="scientific">Azospirillum griseum</name>
    <dbReference type="NCBI Taxonomy" id="2496639"/>
    <lineage>
        <taxon>Bacteria</taxon>
        <taxon>Pseudomonadati</taxon>
        <taxon>Pseudomonadota</taxon>
        <taxon>Alphaproteobacteria</taxon>
        <taxon>Rhodospirillales</taxon>
        <taxon>Azospirillaceae</taxon>
        <taxon>Azospirillum</taxon>
    </lineage>
</organism>
<dbReference type="RefSeq" id="WP_126616650.1">
    <property type="nucleotide sequence ID" value="NZ_JBHUCY010000038.1"/>
</dbReference>
<dbReference type="Pfam" id="PF13561">
    <property type="entry name" value="adh_short_C2"/>
    <property type="match status" value="1"/>
</dbReference>
<dbReference type="PANTHER" id="PTHR42760:SF133">
    <property type="entry name" value="3-OXOACYL-[ACYL-CARRIER-PROTEIN] REDUCTASE"/>
    <property type="match status" value="1"/>
</dbReference>
<dbReference type="PRINTS" id="PR00081">
    <property type="entry name" value="GDHRDH"/>
</dbReference>
<proteinExistence type="inferred from homology"/>
<keyword evidence="4" id="KW-1185">Reference proteome</keyword>
<dbReference type="PROSITE" id="PS00061">
    <property type="entry name" value="ADH_SHORT"/>
    <property type="match status" value="1"/>
</dbReference>
<dbReference type="PANTHER" id="PTHR42760">
    <property type="entry name" value="SHORT-CHAIN DEHYDROGENASES/REDUCTASES FAMILY MEMBER"/>
    <property type="match status" value="1"/>
</dbReference>
<gene>
    <name evidence="3" type="ORF">EJ903_14500</name>
</gene>
<dbReference type="Gene3D" id="3.40.50.720">
    <property type="entry name" value="NAD(P)-binding Rossmann-like Domain"/>
    <property type="match status" value="1"/>
</dbReference>
<dbReference type="InterPro" id="IPR036291">
    <property type="entry name" value="NAD(P)-bd_dom_sf"/>
</dbReference>
<dbReference type="GO" id="GO:0016616">
    <property type="term" value="F:oxidoreductase activity, acting on the CH-OH group of donors, NAD or NADP as acceptor"/>
    <property type="evidence" value="ECO:0007669"/>
    <property type="project" value="TreeGrafter"/>
</dbReference>
<comment type="caution">
    <text evidence="3">The sequence shown here is derived from an EMBL/GenBank/DDBJ whole genome shotgun (WGS) entry which is preliminary data.</text>
</comment>
<dbReference type="InterPro" id="IPR020904">
    <property type="entry name" value="Sc_DH/Rdtase_CS"/>
</dbReference>
<keyword evidence="2" id="KW-0560">Oxidoreductase</keyword>
<name>A0A431VFE4_9PROT</name>
<evidence type="ECO:0000256" key="1">
    <source>
        <dbReference type="ARBA" id="ARBA00006484"/>
    </source>
</evidence>
<protein>
    <submittedName>
        <fullName evidence="3">3-ketoacyl-ACP reductase</fullName>
    </submittedName>
</protein>